<dbReference type="GO" id="GO:0009307">
    <property type="term" value="P:DNA restriction-modification system"/>
    <property type="evidence" value="ECO:0007669"/>
    <property type="project" value="UniProtKB-KW"/>
</dbReference>
<protein>
    <recommendedName>
        <fullName evidence="2">site-specific DNA-methyltransferase (adenine-specific)</fullName>
        <ecNumber evidence="2">2.1.1.72</ecNumber>
    </recommendedName>
</protein>
<evidence type="ECO:0000256" key="2">
    <source>
        <dbReference type="ARBA" id="ARBA00011900"/>
    </source>
</evidence>
<evidence type="ECO:0000256" key="4">
    <source>
        <dbReference type="ARBA" id="ARBA00022679"/>
    </source>
</evidence>
<proteinExistence type="inferred from homology"/>
<evidence type="ECO:0000256" key="6">
    <source>
        <dbReference type="ARBA" id="ARBA00022747"/>
    </source>
</evidence>
<comment type="similarity">
    <text evidence="1">Belongs to the N(4)/N(6)-methyltransferase family.</text>
</comment>
<evidence type="ECO:0000313" key="9">
    <source>
        <dbReference type="EMBL" id="SNR95235.1"/>
    </source>
</evidence>
<dbReference type="GO" id="GO:0008170">
    <property type="term" value="F:N-methyltransferase activity"/>
    <property type="evidence" value="ECO:0007669"/>
    <property type="project" value="InterPro"/>
</dbReference>
<dbReference type="PANTHER" id="PTHR42933:SF3">
    <property type="entry name" value="TYPE I RESTRICTION ENZYME MJAVIII METHYLASE SUBUNIT"/>
    <property type="match status" value="1"/>
</dbReference>
<comment type="catalytic activity">
    <reaction evidence="7">
        <text>a 2'-deoxyadenosine in DNA + S-adenosyl-L-methionine = an N(6)-methyl-2'-deoxyadenosine in DNA + S-adenosyl-L-homocysteine + H(+)</text>
        <dbReference type="Rhea" id="RHEA:15197"/>
        <dbReference type="Rhea" id="RHEA-COMP:12418"/>
        <dbReference type="Rhea" id="RHEA-COMP:12419"/>
        <dbReference type="ChEBI" id="CHEBI:15378"/>
        <dbReference type="ChEBI" id="CHEBI:57856"/>
        <dbReference type="ChEBI" id="CHEBI:59789"/>
        <dbReference type="ChEBI" id="CHEBI:90615"/>
        <dbReference type="ChEBI" id="CHEBI:90616"/>
        <dbReference type="EC" id="2.1.1.72"/>
    </reaction>
</comment>
<dbReference type="AlphaFoldDB" id="A0A239AHX1"/>
<dbReference type="Gene3D" id="3.40.50.150">
    <property type="entry name" value="Vaccinia Virus protein VP39"/>
    <property type="match status" value="1"/>
</dbReference>
<keyword evidence="4" id="KW-0808">Transferase</keyword>
<feature type="domain" description="DNA methylase adenine-specific" evidence="8">
    <location>
        <begin position="89"/>
        <end position="193"/>
    </location>
</feature>
<name>A0A239AHX1_9FLAO</name>
<dbReference type="Proteomes" id="UP000198379">
    <property type="component" value="Unassembled WGS sequence"/>
</dbReference>
<dbReference type="GO" id="GO:0003677">
    <property type="term" value="F:DNA binding"/>
    <property type="evidence" value="ECO:0007669"/>
    <property type="project" value="InterPro"/>
</dbReference>
<evidence type="ECO:0000259" key="8">
    <source>
        <dbReference type="Pfam" id="PF02384"/>
    </source>
</evidence>
<keyword evidence="5" id="KW-0949">S-adenosyl-L-methionine</keyword>
<keyword evidence="10" id="KW-1185">Reference proteome</keyword>
<evidence type="ECO:0000256" key="7">
    <source>
        <dbReference type="ARBA" id="ARBA00047942"/>
    </source>
</evidence>
<reference evidence="9 10" key="1">
    <citation type="submission" date="2017-06" db="EMBL/GenBank/DDBJ databases">
        <authorList>
            <person name="Kim H.J."/>
            <person name="Triplett B.A."/>
        </authorList>
    </citation>
    <scope>NUCLEOTIDE SEQUENCE [LARGE SCALE GENOMIC DNA]</scope>
    <source>
        <strain evidence="9 10">DSM 25597</strain>
    </source>
</reference>
<evidence type="ECO:0000256" key="1">
    <source>
        <dbReference type="ARBA" id="ARBA00006594"/>
    </source>
</evidence>
<evidence type="ECO:0000313" key="10">
    <source>
        <dbReference type="Proteomes" id="UP000198379"/>
    </source>
</evidence>
<dbReference type="PRINTS" id="PR00507">
    <property type="entry name" value="N12N6MTFRASE"/>
</dbReference>
<dbReference type="InterPro" id="IPR029063">
    <property type="entry name" value="SAM-dependent_MTases_sf"/>
</dbReference>
<dbReference type="EMBL" id="FZNY01000004">
    <property type="protein sequence ID" value="SNR95235.1"/>
    <property type="molecule type" value="Genomic_DNA"/>
</dbReference>
<dbReference type="GO" id="GO:0032259">
    <property type="term" value="P:methylation"/>
    <property type="evidence" value="ECO:0007669"/>
    <property type="project" value="UniProtKB-KW"/>
</dbReference>
<dbReference type="EC" id="2.1.1.72" evidence="2"/>
<dbReference type="Pfam" id="PF02384">
    <property type="entry name" value="N6_Mtase"/>
    <property type="match status" value="1"/>
</dbReference>
<accession>A0A239AHX1</accession>
<sequence>MTKHFNQLSKHLDTLGRRSNLSTVFNDFLTLAICSYHKTNIQTRLQVTDPDNESLYLDTIKKYSKDEISIFPKILGELQLQVYDDPYSDILGEYFTENITKGHNGQYFTPDAVCELMGHLQGEKGTIENKSILDPAIGSGRMHLNFAKSNPNNYFYGADVSNTCAKMATVNFFLNGLRGEIAWMNTLSMEWYGGWDINTNGIGIIPIEKEQSRIWTHPPKNKKDDLEQGTQLILF</sequence>
<dbReference type="PANTHER" id="PTHR42933">
    <property type="entry name" value="SLR6095 PROTEIN"/>
    <property type="match status" value="1"/>
</dbReference>
<dbReference type="GO" id="GO:0009007">
    <property type="term" value="F:site-specific DNA-methyltransferase (adenine-specific) activity"/>
    <property type="evidence" value="ECO:0007669"/>
    <property type="project" value="UniProtKB-EC"/>
</dbReference>
<dbReference type="RefSeq" id="WP_089372239.1">
    <property type="nucleotide sequence ID" value="NZ_BMEP01000008.1"/>
</dbReference>
<keyword evidence="6" id="KW-0680">Restriction system</keyword>
<dbReference type="InterPro" id="IPR051537">
    <property type="entry name" value="DNA_Adenine_Mtase"/>
</dbReference>
<organism evidence="9 10">
    <name type="scientific">Dokdonia pacifica</name>
    <dbReference type="NCBI Taxonomy" id="1627892"/>
    <lineage>
        <taxon>Bacteria</taxon>
        <taxon>Pseudomonadati</taxon>
        <taxon>Bacteroidota</taxon>
        <taxon>Flavobacteriia</taxon>
        <taxon>Flavobacteriales</taxon>
        <taxon>Flavobacteriaceae</taxon>
        <taxon>Dokdonia</taxon>
    </lineage>
</organism>
<evidence type="ECO:0000256" key="5">
    <source>
        <dbReference type="ARBA" id="ARBA00022691"/>
    </source>
</evidence>
<dbReference type="OrthoDB" id="9814572at2"/>
<gene>
    <name evidence="9" type="ORF">SAMN06265376_104455</name>
</gene>
<keyword evidence="3 9" id="KW-0489">Methyltransferase</keyword>
<dbReference type="InterPro" id="IPR003356">
    <property type="entry name" value="DNA_methylase_A-5"/>
</dbReference>
<evidence type="ECO:0000256" key="3">
    <source>
        <dbReference type="ARBA" id="ARBA00022603"/>
    </source>
</evidence>
<dbReference type="SUPFAM" id="SSF53335">
    <property type="entry name" value="S-adenosyl-L-methionine-dependent methyltransferases"/>
    <property type="match status" value="1"/>
</dbReference>